<gene>
    <name evidence="4" type="ORF">CLV70_104360</name>
</gene>
<organism evidence="4 5">
    <name type="scientific">Pseudosporangium ferrugineum</name>
    <dbReference type="NCBI Taxonomy" id="439699"/>
    <lineage>
        <taxon>Bacteria</taxon>
        <taxon>Bacillati</taxon>
        <taxon>Actinomycetota</taxon>
        <taxon>Actinomycetes</taxon>
        <taxon>Micromonosporales</taxon>
        <taxon>Micromonosporaceae</taxon>
        <taxon>Pseudosporangium</taxon>
    </lineage>
</organism>
<keyword evidence="1" id="KW-0805">Transcription regulation</keyword>
<comment type="caution">
    <text evidence="4">The sequence shown here is derived from an EMBL/GenBank/DDBJ whole genome shotgun (WGS) entry which is preliminary data.</text>
</comment>
<dbReference type="PANTHER" id="PTHR35807">
    <property type="entry name" value="TRANSCRIPTIONAL REGULATOR REDD-RELATED"/>
    <property type="match status" value="1"/>
</dbReference>
<dbReference type="EMBL" id="PVZG01000004">
    <property type="protein sequence ID" value="PRY30808.1"/>
    <property type="molecule type" value="Genomic_DNA"/>
</dbReference>
<name>A0A2T0SBL3_9ACTN</name>
<accession>A0A2T0SBL3</accession>
<dbReference type="GO" id="GO:0006355">
    <property type="term" value="P:regulation of DNA-templated transcription"/>
    <property type="evidence" value="ECO:0007669"/>
    <property type="project" value="TreeGrafter"/>
</dbReference>
<dbReference type="Gene3D" id="1.25.40.10">
    <property type="entry name" value="Tetratricopeptide repeat domain"/>
    <property type="match status" value="1"/>
</dbReference>
<dbReference type="AlphaFoldDB" id="A0A2T0SBL3"/>
<keyword evidence="5" id="KW-1185">Reference proteome</keyword>
<evidence type="ECO:0000256" key="1">
    <source>
        <dbReference type="ARBA" id="ARBA00023015"/>
    </source>
</evidence>
<dbReference type="InterPro" id="IPR036388">
    <property type="entry name" value="WH-like_DNA-bd_sf"/>
</dbReference>
<dbReference type="Pfam" id="PF03704">
    <property type="entry name" value="BTAD"/>
    <property type="match status" value="1"/>
</dbReference>
<dbReference type="InterPro" id="IPR051677">
    <property type="entry name" value="AfsR-DnrI-RedD_regulator"/>
</dbReference>
<sequence>MEFGVLGPLKVWWPSPAGPLTAPKLRGLLTLLLVEDDPVPAGQLTELFRGRREAGAPSAMHVSVHTLRRWLRGGHRLELTAQGYTVDVDPALVDAGQFRLRLAAADAATDPYARIELLRSAVSLWRGRIGADLAVPLQQRATVRRLEGLRTRAVVGLAEACLAAGQPGTALPYLDDLAQGSPFDERVQAQFALALAACGRQADALAVVAGTRRLLAEELGIESGPQLREAHLRILRQRVLPARP</sequence>
<dbReference type="CDD" id="cd15831">
    <property type="entry name" value="BTAD"/>
    <property type="match status" value="1"/>
</dbReference>
<evidence type="ECO:0000313" key="5">
    <source>
        <dbReference type="Proteomes" id="UP000239209"/>
    </source>
</evidence>
<protein>
    <submittedName>
        <fullName evidence="4">DNA-binding SARP family transcriptional activator</fullName>
    </submittedName>
</protein>
<evidence type="ECO:0000313" key="4">
    <source>
        <dbReference type="EMBL" id="PRY30808.1"/>
    </source>
</evidence>
<reference evidence="4 5" key="1">
    <citation type="submission" date="2018-03" db="EMBL/GenBank/DDBJ databases">
        <title>Genomic Encyclopedia of Archaeal and Bacterial Type Strains, Phase II (KMG-II): from individual species to whole genera.</title>
        <authorList>
            <person name="Goeker M."/>
        </authorList>
    </citation>
    <scope>NUCLEOTIDE SEQUENCE [LARGE SCALE GENOMIC DNA]</scope>
    <source>
        <strain evidence="4 5">DSM 45348</strain>
    </source>
</reference>
<dbReference type="InterPro" id="IPR011990">
    <property type="entry name" value="TPR-like_helical_dom_sf"/>
</dbReference>
<dbReference type="InterPro" id="IPR005158">
    <property type="entry name" value="BTAD"/>
</dbReference>
<dbReference type="Gene3D" id="1.10.10.10">
    <property type="entry name" value="Winged helix-like DNA-binding domain superfamily/Winged helix DNA-binding domain"/>
    <property type="match status" value="1"/>
</dbReference>
<dbReference type="GO" id="GO:0003677">
    <property type="term" value="F:DNA binding"/>
    <property type="evidence" value="ECO:0007669"/>
    <property type="project" value="UniProtKB-KW"/>
</dbReference>
<dbReference type="OrthoDB" id="134712at2"/>
<dbReference type="RefSeq" id="WP_158277752.1">
    <property type="nucleotide sequence ID" value="NZ_PVZG01000004.1"/>
</dbReference>
<keyword evidence="2" id="KW-0804">Transcription</keyword>
<dbReference type="PANTHER" id="PTHR35807:SF1">
    <property type="entry name" value="TRANSCRIPTIONAL REGULATOR REDD"/>
    <property type="match status" value="1"/>
</dbReference>
<dbReference type="SMART" id="SM01043">
    <property type="entry name" value="BTAD"/>
    <property type="match status" value="1"/>
</dbReference>
<proteinExistence type="predicted"/>
<keyword evidence="4" id="KW-0238">DNA-binding</keyword>
<dbReference type="SUPFAM" id="SSF48452">
    <property type="entry name" value="TPR-like"/>
    <property type="match status" value="1"/>
</dbReference>
<evidence type="ECO:0000256" key="2">
    <source>
        <dbReference type="ARBA" id="ARBA00023163"/>
    </source>
</evidence>
<evidence type="ECO:0000259" key="3">
    <source>
        <dbReference type="SMART" id="SM01043"/>
    </source>
</evidence>
<feature type="domain" description="Bacterial transcriptional activator" evidence="3">
    <location>
        <begin position="93"/>
        <end position="235"/>
    </location>
</feature>
<dbReference type="Proteomes" id="UP000239209">
    <property type="component" value="Unassembled WGS sequence"/>
</dbReference>